<dbReference type="InterPro" id="IPR039514">
    <property type="entry name" value="6GAL-like"/>
</dbReference>
<keyword evidence="9" id="KW-1185">Reference proteome</keyword>
<keyword evidence="2" id="KW-0472">Membrane</keyword>
<feature type="chain" id="PRO_5015109096" evidence="3">
    <location>
        <begin position="38"/>
        <end position="1302"/>
    </location>
</feature>
<dbReference type="Gene3D" id="2.60.40.1180">
    <property type="entry name" value="Golgi alpha-mannosidase II"/>
    <property type="match status" value="1"/>
</dbReference>
<evidence type="ECO:0000256" key="2">
    <source>
        <dbReference type="SAM" id="Phobius"/>
    </source>
</evidence>
<feature type="transmembrane region" description="Helical" evidence="2">
    <location>
        <begin position="1275"/>
        <end position="1295"/>
    </location>
</feature>
<dbReference type="PANTHER" id="PTHR42767">
    <property type="entry name" value="ENDO-BETA-1,6-GALACTANASE"/>
    <property type="match status" value="1"/>
</dbReference>
<keyword evidence="2" id="KW-1133">Transmembrane helix</keyword>
<dbReference type="EMBL" id="PYAU01000001">
    <property type="protein sequence ID" value="PSL38884.1"/>
    <property type="molecule type" value="Genomic_DNA"/>
</dbReference>
<dbReference type="CDD" id="cd00161">
    <property type="entry name" value="beta-trefoil_Ricin-like"/>
    <property type="match status" value="1"/>
</dbReference>
<dbReference type="InterPro" id="IPR017853">
    <property type="entry name" value="GH"/>
</dbReference>
<feature type="domain" description="Bacterial Ig-like" evidence="4">
    <location>
        <begin position="812"/>
        <end position="875"/>
    </location>
</feature>
<dbReference type="Gene3D" id="2.60.120.260">
    <property type="entry name" value="Galactose-binding domain-like"/>
    <property type="match status" value="1"/>
</dbReference>
<dbReference type="SUPFAM" id="SSF49785">
    <property type="entry name" value="Galactose-binding domain-like"/>
    <property type="match status" value="1"/>
</dbReference>
<dbReference type="SUPFAM" id="SSF50370">
    <property type="entry name" value="Ricin B-like lectins"/>
    <property type="match status" value="1"/>
</dbReference>
<feature type="region of interest" description="Disordered" evidence="1">
    <location>
        <begin position="1232"/>
        <end position="1268"/>
    </location>
</feature>
<accession>A0A2P8GY47</accession>
<dbReference type="InterPro" id="IPR008979">
    <property type="entry name" value="Galactose-bd-like_sf"/>
</dbReference>
<dbReference type="Proteomes" id="UP000241203">
    <property type="component" value="Unassembled WGS sequence"/>
</dbReference>
<dbReference type="EMBL" id="RZGY01000001">
    <property type="protein sequence ID" value="RUQ86648.1"/>
    <property type="molecule type" value="Genomic_DNA"/>
</dbReference>
<evidence type="ECO:0000313" key="7">
    <source>
        <dbReference type="EMBL" id="RUQ86648.1"/>
    </source>
</evidence>
<evidence type="ECO:0000256" key="3">
    <source>
        <dbReference type="SAM" id="SignalP"/>
    </source>
</evidence>
<dbReference type="PANTHER" id="PTHR42767:SF1">
    <property type="entry name" value="ENDO-BETA-1,6-GALACTANASE-LIKE DOMAIN-CONTAINING PROTEIN"/>
    <property type="match status" value="1"/>
</dbReference>
<reference evidence="7 9" key="2">
    <citation type="submission" date="2018-12" db="EMBL/GenBank/DDBJ databases">
        <authorList>
            <person name="hu s."/>
            <person name="Xu Y."/>
            <person name="Xu B."/>
            <person name="Li F."/>
        </authorList>
    </citation>
    <scope>NUCLEOTIDE SEQUENCE [LARGE SCALE GENOMIC DNA]</scope>
    <source>
        <strain evidence="7 9">KSW2-17</strain>
    </source>
</reference>
<organism evidence="6 8">
    <name type="scientific">Labedella gwakjiensis</name>
    <dbReference type="NCBI Taxonomy" id="390269"/>
    <lineage>
        <taxon>Bacteria</taxon>
        <taxon>Bacillati</taxon>
        <taxon>Actinomycetota</taxon>
        <taxon>Actinomycetes</taxon>
        <taxon>Micrococcales</taxon>
        <taxon>Microbacteriaceae</taxon>
        <taxon>Labedella</taxon>
    </lineage>
</organism>
<dbReference type="InterPro" id="IPR013780">
    <property type="entry name" value="Glyco_hydro_b"/>
</dbReference>
<dbReference type="Proteomes" id="UP000268291">
    <property type="component" value="Unassembled WGS sequence"/>
</dbReference>
<dbReference type="InterPro" id="IPR011081">
    <property type="entry name" value="Big_4"/>
</dbReference>
<name>A0A2P8GY47_9MICO</name>
<protein>
    <submittedName>
        <fullName evidence="6">Ig-like protein group 4</fullName>
    </submittedName>
</protein>
<evidence type="ECO:0000259" key="4">
    <source>
        <dbReference type="Pfam" id="PF07532"/>
    </source>
</evidence>
<evidence type="ECO:0000313" key="9">
    <source>
        <dbReference type="Proteomes" id="UP000268291"/>
    </source>
</evidence>
<dbReference type="GO" id="GO:0004553">
    <property type="term" value="F:hydrolase activity, hydrolyzing O-glycosyl compounds"/>
    <property type="evidence" value="ECO:0007669"/>
    <property type="project" value="InterPro"/>
</dbReference>
<dbReference type="OrthoDB" id="9806701at2"/>
<dbReference type="Pfam" id="PF14587">
    <property type="entry name" value="Glyco_hydr_30_2"/>
    <property type="match status" value="1"/>
</dbReference>
<dbReference type="RefSeq" id="WP_106563829.1">
    <property type="nucleotide sequence ID" value="NZ_PYAU01000001.1"/>
</dbReference>
<dbReference type="Gene3D" id="2.80.10.50">
    <property type="match status" value="1"/>
</dbReference>
<dbReference type="PROSITE" id="PS50231">
    <property type="entry name" value="RICIN_B_LECTIN"/>
    <property type="match status" value="1"/>
</dbReference>
<feature type="signal peptide" evidence="3">
    <location>
        <begin position="1"/>
        <end position="37"/>
    </location>
</feature>
<dbReference type="InterPro" id="IPR006311">
    <property type="entry name" value="TAT_signal"/>
</dbReference>
<dbReference type="Gene3D" id="3.20.20.80">
    <property type="entry name" value="Glycosidases"/>
    <property type="match status" value="1"/>
</dbReference>
<evidence type="ECO:0000256" key="1">
    <source>
        <dbReference type="SAM" id="MobiDB-lite"/>
    </source>
</evidence>
<gene>
    <name evidence="6" type="ORF">CLV49_2514</name>
    <name evidence="7" type="ORF">ELQ93_06650</name>
</gene>
<feature type="domain" description="Bacterial Ig-like" evidence="4">
    <location>
        <begin position="736"/>
        <end position="791"/>
    </location>
</feature>
<sequence>MTMRTTTTRRLVAGAAATALAAGALAATSLTALPATAAPADAGTTITPNPWYAGDTFDGWGTSLVWFANATGGYPEELREELYQKVFGKDGLNLNIARYNIGGGNASDVDDYLRPGGAVEGWWKADPTGSDGTYGGVSTSYADRDALLGEWDADDPSNYDENADETQRWWVERLVEADQISHWETFSNSAPYFMTESGYASGGFDSNAQQLKPEAEEAFVGYIKEVTQRLEDQYGISVDTIDPFNEPNTNYWGTTLVNGDPTGRQEGMHVSPDQQVDVIRALAAELAESDTTTDAVIAAMDETNPSRFAGNWAAYPQEVRDLVEQMNVHTYGTDGRLTVRDLAKQDSSPLWMSEIEGNWGGGWNPNSIENGLGISGRIMDDLRELEPQAWVLWQPVEDLYNMEPQAENANWGSIFIDLDCQPYDEGGETIWKSERRVADAGGDSTKAPECGIQVNSKFNTIRNFTHFIANGDHLVAVDDANSTAAVKADGSGATIVHRNTGTTAKTVTLDLSGFGSIAAGATVTPYVTTEAPEGADPTSTGIVPGTRVAVDAASKTATLTVPAKSVVTFDISGVSGVSADAPQIEDGHDYQIVGVQSGKALTATTGSPATTITTSATTSAAGTAQTWTAHEVTGTKAGTRAVVLQSGDGRVLAATSGGTELRSVDPAAAASDPATTWVVNSTDGRTFSFMNASTATSLDVAQASSAENTSVGVYGSNGGANQRWTLRDLAPSDGQTVAVRTTAGVAPTLPASVAARYEWGTGAPAAVAWTTPAASVWNTTGRVDVPGTATDVFGTEFSVTAQVDVGGLTVTDPVSLTVAAGSSADVVAPVVPTTVPARVGASENTFDVPVTWDLAGLTDEALASVGTVEIPGTAEIDGDTLDATLFVIVTEAEPRNFAPDAGVTASASSTEGGYVADNTRNGVLDDKGWSNWVSSNKPAQSTLEYRFDSRDVNGVTVRFYADGGNRSWAESLQILARDADGTWTPVPGYETATAVSEPEDGSAPVVEVAFDPIAAAGIRVVMNAYANTHLTVSEVQLFEPSATPSALSALAALRVNGESVDGFDADTTAYSATTVGSRYPTIGAIPVDREAEVVVDPPTADNEGTATVTVTSPDGSTTTVYTIAVTRQAAVLSVAISGDVRVGSTVTAVADVDPGDASVTYEWLLDGEPIAADVEPSSERVAAAVLAADTASLVIPADAEGSLLSIRAVAAADGFEESAVVESDAVRIAAALPVQPENPGEEEPSSPGSGSGSGAGDGSGAGNGDPSLAVTGAEAGPWMALASVMLALGIAVLWLRRVVRRG</sequence>
<feature type="domain" description="Endo-beta-1,6-galactanase-like" evidence="5">
    <location>
        <begin position="156"/>
        <end position="301"/>
    </location>
</feature>
<evidence type="ECO:0000313" key="6">
    <source>
        <dbReference type="EMBL" id="PSL38884.1"/>
    </source>
</evidence>
<proteinExistence type="predicted"/>
<dbReference type="PROSITE" id="PS51318">
    <property type="entry name" value="TAT"/>
    <property type="match status" value="1"/>
</dbReference>
<dbReference type="Pfam" id="PF07532">
    <property type="entry name" value="Big_4"/>
    <property type="match status" value="2"/>
</dbReference>
<evidence type="ECO:0000313" key="8">
    <source>
        <dbReference type="Proteomes" id="UP000241203"/>
    </source>
</evidence>
<evidence type="ECO:0000259" key="5">
    <source>
        <dbReference type="Pfam" id="PF14587"/>
    </source>
</evidence>
<dbReference type="SUPFAM" id="SSF51445">
    <property type="entry name" value="(Trans)glycosidases"/>
    <property type="match status" value="1"/>
</dbReference>
<dbReference type="InterPro" id="IPR035992">
    <property type="entry name" value="Ricin_B-like_lectins"/>
</dbReference>
<feature type="compositionally biased region" description="Gly residues" evidence="1">
    <location>
        <begin position="1249"/>
        <end position="1263"/>
    </location>
</feature>
<keyword evidence="3" id="KW-0732">Signal</keyword>
<keyword evidence="2" id="KW-0812">Transmembrane</keyword>
<reference evidence="6 8" key="1">
    <citation type="submission" date="2018-03" db="EMBL/GenBank/DDBJ databases">
        <title>Genomic Encyclopedia of Archaeal and Bacterial Type Strains, Phase II (KMG-II): from individual species to whole genera.</title>
        <authorList>
            <person name="Goeker M."/>
        </authorList>
    </citation>
    <scope>NUCLEOTIDE SEQUENCE [LARGE SCALE GENOMIC DNA]</scope>
    <source>
        <strain evidence="6 8">DSM 21548</strain>
    </source>
</reference>
<dbReference type="InterPro" id="IPR039743">
    <property type="entry name" value="6GAL/EXGAL"/>
</dbReference>
<comment type="caution">
    <text evidence="6">The sequence shown here is derived from an EMBL/GenBank/DDBJ whole genome shotgun (WGS) entry which is preliminary data.</text>
</comment>